<dbReference type="Pfam" id="PF18318">
    <property type="entry name" value="Gln-synt_C-ter"/>
    <property type="match status" value="1"/>
</dbReference>
<name>U7D8R1_9BACT</name>
<dbReference type="Pfam" id="PF12437">
    <property type="entry name" value="GSIII_N"/>
    <property type="match status" value="1"/>
</dbReference>
<dbReference type="InterPro" id="IPR008146">
    <property type="entry name" value="Gln_synth_cat_dom"/>
</dbReference>
<dbReference type="Gene3D" id="1.20.120.1560">
    <property type="match status" value="1"/>
</dbReference>
<dbReference type="SUPFAM" id="SSF55931">
    <property type="entry name" value="Glutamine synthetase/guanido kinase"/>
    <property type="match status" value="1"/>
</dbReference>
<dbReference type="Proteomes" id="UP000017148">
    <property type="component" value="Unassembled WGS sequence"/>
</dbReference>
<gene>
    <name evidence="5" type="ORF">CALK_1526</name>
</gene>
<dbReference type="PROSITE" id="PS51986">
    <property type="entry name" value="GS_BETA_GRASP"/>
    <property type="match status" value="1"/>
</dbReference>
<dbReference type="eggNOG" id="COG3968">
    <property type="taxonomic scope" value="Bacteria"/>
</dbReference>
<dbReference type="RefSeq" id="WP_022636980.1">
    <property type="nucleotide sequence ID" value="NZ_ASJR01000012.1"/>
</dbReference>
<feature type="domain" description="GS beta-grasp" evidence="3">
    <location>
        <begin position="83"/>
        <end position="176"/>
    </location>
</feature>
<evidence type="ECO:0000259" key="4">
    <source>
        <dbReference type="PROSITE" id="PS51987"/>
    </source>
</evidence>
<dbReference type="PROSITE" id="PS00181">
    <property type="entry name" value="GLNA_ATP"/>
    <property type="match status" value="1"/>
</dbReference>
<dbReference type="GO" id="GO:0004356">
    <property type="term" value="F:glutamine synthetase activity"/>
    <property type="evidence" value="ECO:0007669"/>
    <property type="project" value="InterPro"/>
</dbReference>
<dbReference type="PROSITE" id="PS51987">
    <property type="entry name" value="GS_CATALYTIC"/>
    <property type="match status" value="1"/>
</dbReference>
<dbReference type="InterPro" id="IPR052725">
    <property type="entry name" value="GS_Type-3"/>
</dbReference>
<dbReference type="OrthoDB" id="9807095at2"/>
<reference evidence="5 6" key="1">
    <citation type="journal article" date="2013" name="Environ. Microbiol.">
        <title>Genome analysis of Chitinivibrio alkaliphilus gen. nov., sp. nov., a novel extremely haloalkaliphilic anaerobic chitinolytic bacterium from the candidate phylum Termite Group 3.</title>
        <authorList>
            <person name="Sorokin D.Y."/>
            <person name="Gumerov V.M."/>
            <person name="Rakitin A.L."/>
            <person name="Beletsky A.V."/>
            <person name="Damste J.S."/>
            <person name="Muyzer G."/>
            <person name="Mardanov A.V."/>
            <person name="Ravin N.V."/>
        </authorList>
    </citation>
    <scope>NUCLEOTIDE SEQUENCE [LARGE SCALE GENOMIC DNA]</scope>
    <source>
        <strain evidence="5 6">ACht1</strain>
    </source>
</reference>
<dbReference type="AlphaFoldDB" id="U7D8R1"/>
<comment type="similarity">
    <text evidence="1 2">Belongs to the glutamine synthetase family.</text>
</comment>
<dbReference type="Pfam" id="PF00120">
    <property type="entry name" value="Gln-synt_C"/>
    <property type="match status" value="1"/>
</dbReference>
<dbReference type="STRING" id="1313304.CALK_1526"/>
<evidence type="ECO:0000313" key="5">
    <source>
        <dbReference type="EMBL" id="ERP31482.1"/>
    </source>
</evidence>
<proteinExistence type="inferred from homology"/>
<dbReference type="InterPro" id="IPR040577">
    <property type="entry name" value="Gln-synt_C"/>
</dbReference>
<dbReference type="Gene3D" id="3.30.590.10">
    <property type="entry name" value="Glutamine synthetase/guanido kinase, catalytic domain"/>
    <property type="match status" value="1"/>
</dbReference>
<sequence length="729" mass="82116">MSNRREVAAHIDKSRPGHVREVERVSTYYGSNTFSEDKMRKRVPEKVFTAFKEWQNGGEQICSAFADQIAQAMMEWALEKGATSYTHWFQPMTGLTAEKHDSFISRNGKAQVIEQFSGKNLILSEPDASSLPSGGLRTTFEARGYTAWDPSSPAFIREVEFGKTLCIPSIFVSYNGEALDKKLPLLRSEKAVTQAAERLLRIFSKDDVSVKTTCGAEQEFFLIDEGYYRLRPDLQLTGRTLLGAPSAKGQQLEDQYFGSIKDRVLNFMNDVEKEAYKLGIPITTRHNEVAPSQFEFAPIFEDSALAADHNQLLMDILKKIARKHRLVCLLHEKPFAGVNGSGKHINWSLADSRGGNLLNPGSTPHDNIQFLTLLTGIISAVYTHGDILRASVASAGNTHRLGANEAPPAIMSIFLGSQLSNIVDAIVNGRPVGADDDNRMSTGISFIPDIERDQTDRNRTSPFAFTGAKFEFRAVGSEMNISTPLMVINTIVAEGFDALSDALEAAGENLSVTAITAVLQKFLQESKDILFEGDNYSREWEEEAARRNLPNVVSTAKALEAYISKKTISLFERYEVLNSSELHARYMIWLELYNNLLVIEAETLEELVQTEVLPTAYKFQREVGESLRVLRDMDQDDSIPLPIHAVEDRIEMFAHITEDIYIVRKHIHKLRDMLKIISKKSDQAERADYLTNDLTPHFEHIRKHVDHLESTIADDLWELPKYREMLFNL</sequence>
<evidence type="ECO:0000256" key="2">
    <source>
        <dbReference type="RuleBase" id="RU000384"/>
    </source>
</evidence>
<dbReference type="EMBL" id="ASJR01000012">
    <property type="protein sequence ID" value="ERP31482.1"/>
    <property type="molecule type" value="Genomic_DNA"/>
</dbReference>
<feature type="domain" description="GS catalytic" evidence="4">
    <location>
        <begin position="188"/>
        <end position="612"/>
    </location>
</feature>
<protein>
    <submittedName>
        <fullName evidence="5">Glutamine synthetase catalytic region</fullName>
    </submittedName>
</protein>
<dbReference type="InterPro" id="IPR008147">
    <property type="entry name" value="Gln_synt_N"/>
</dbReference>
<dbReference type="SMART" id="SM01230">
    <property type="entry name" value="Gln-synt_C"/>
    <property type="match status" value="1"/>
</dbReference>
<dbReference type="PANTHER" id="PTHR42974:SF1">
    <property type="entry name" value="TYPE-3 GLUTAMINE SYNTHETASE"/>
    <property type="match status" value="1"/>
</dbReference>
<evidence type="ECO:0000256" key="1">
    <source>
        <dbReference type="PROSITE-ProRule" id="PRU01330"/>
    </source>
</evidence>
<dbReference type="InterPro" id="IPR027303">
    <property type="entry name" value="Gln_synth_gly_rich_site"/>
</dbReference>
<dbReference type="PATRIC" id="fig|1313304.3.peg.1458"/>
<keyword evidence="6" id="KW-1185">Reference proteome</keyword>
<accession>U7D8R1</accession>
<dbReference type="InterPro" id="IPR022147">
    <property type="entry name" value="GSIII_N"/>
</dbReference>
<dbReference type="PANTHER" id="PTHR42974">
    <property type="entry name" value="GLUTAMINE SYNTHETASE"/>
    <property type="match status" value="1"/>
</dbReference>
<evidence type="ECO:0000313" key="6">
    <source>
        <dbReference type="Proteomes" id="UP000017148"/>
    </source>
</evidence>
<dbReference type="InterPro" id="IPR014746">
    <property type="entry name" value="Gln_synth/guanido_kin_cat_dom"/>
</dbReference>
<dbReference type="GO" id="GO:0006542">
    <property type="term" value="P:glutamine biosynthetic process"/>
    <property type="evidence" value="ECO:0007669"/>
    <property type="project" value="InterPro"/>
</dbReference>
<comment type="caution">
    <text evidence="5">The sequence shown here is derived from an EMBL/GenBank/DDBJ whole genome shotgun (WGS) entry which is preliminary data.</text>
</comment>
<organism evidence="5 6">
    <name type="scientific">Chitinivibrio alkaliphilus ACht1</name>
    <dbReference type="NCBI Taxonomy" id="1313304"/>
    <lineage>
        <taxon>Bacteria</taxon>
        <taxon>Pseudomonadati</taxon>
        <taxon>Fibrobacterota</taxon>
        <taxon>Chitinivibrionia</taxon>
        <taxon>Chitinivibrionales</taxon>
        <taxon>Chitinivibrionaceae</taxon>
        <taxon>Chitinivibrio</taxon>
    </lineage>
</organism>
<evidence type="ECO:0000259" key="3">
    <source>
        <dbReference type="PROSITE" id="PS51986"/>
    </source>
</evidence>